<dbReference type="InterPro" id="IPR029044">
    <property type="entry name" value="Nucleotide-diphossugar_trans"/>
</dbReference>
<accession>A0A517SEG9</accession>
<evidence type="ECO:0000313" key="2">
    <source>
        <dbReference type="Proteomes" id="UP000315700"/>
    </source>
</evidence>
<dbReference type="SUPFAM" id="SSF53448">
    <property type="entry name" value="Nucleotide-diphospho-sugar transferases"/>
    <property type="match status" value="1"/>
</dbReference>
<gene>
    <name evidence="1" type="ORF">Pan44_25540</name>
</gene>
<name>A0A517SEG9_9PLAN</name>
<reference evidence="1 2" key="1">
    <citation type="submission" date="2019-02" db="EMBL/GenBank/DDBJ databases">
        <title>Deep-cultivation of Planctomycetes and their phenomic and genomic characterization uncovers novel biology.</title>
        <authorList>
            <person name="Wiegand S."/>
            <person name="Jogler M."/>
            <person name="Boedeker C."/>
            <person name="Pinto D."/>
            <person name="Vollmers J."/>
            <person name="Rivas-Marin E."/>
            <person name="Kohn T."/>
            <person name="Peeters S.H."/>
            <person name="Heuer A."/>
            <person name="Rast P."/>
            <person name="Oberbeckmann S."/>
            <person name="Bunk B."/>
            <person name="Jeske O."/>
            <person name="Meyerdierks A."/>
            <person name="Storesund J.E."/>
            <person name="Kallscheuer N."/>
            <person name="Luecker S."/>
            <person name="Lage O.M."/>
            <person name="Pohl T."/>
            <person name="Merkel B.J."/>
            <person name="Hornburger P."/>
            <person name="Mueller R.-W."/>
            <person name="Bruemmer F."/>
            <person name="Labrenz M."/>
            <person name="Spormann A.M."/>
            <person name="Op den Camp H."/>
            <person name="Overmann J."/>
            <person name="Amann R."/>
            <person name="Jetten M.S.M."/>
            <person name="Mascher T."/>
            <person name="Medema M.H."/>
            <person name="Devos D.P."/>
            <person name="Kaster A.-K."/>
            <person name="Ovreas L."/>
            <person name="Rohde M."/>
            <person name="Galperin M.Y."/>
            <person name="Jogler C."/>
        </authorList>
    </citation>
    <scope>NUCLEOTIDE SEQUENCE [LARGE SCALE GENOMIC DNA]</scope>
    <source>
        <strain evidence="1 2">Pan44</strain>
    </source>
</reference>
<dbReference type="KEGG" id="ccos:Pan44_25540"/>
<proteinExistence type="predicted"/>
<dbReference type="Proteomes" id="UP000315700">
    <property type="component" value="Chromosome"/>
</dbReference>
<dbReference type="EMBL" id="CP036271">
    <property type="protein sequence ID" value="QDT54521.1"/>
    <property type="molecule type" value="Genomic_DNA"/>
</dbReference>
<organism evidence="1 2">
    <name type="scientific">Caulifigura coniformis</name>
    <dbReference type="NCBI Taxonomy" id="2527983"/>
    <lineage>
        <taxon>Bacteria</taxon>
        <taxon>Pseudomonadati</taxon>
        <taxon>Planctomycetota</taxon>
        <taxon>Planctomycetia</taxon>
        <taxon>Planctomycetales</taxon>
        <taxon>Planctomycetaceae</taxon>
        <taxon>Caulifigura</taxon>
    </lineage>
</organism>
<evidence type="ECO:0008006" key="3">
    <source>
        <dbReference type="Google" id="ProtNLM"/>
    </source>
</evidence>
<evidence type="ECO:0000313" key="1">
    <source>
        <dbReference type="EMBL" id="QDT54521.1"/>
    </source>
</evidence>
<protein>
    <recommendedName>
        <fullName evidence="3">Glycosyltransferase</fullName>
    </recommendedName>
</protein>
<dbReference type="AlphaFoldDB" id="A0A517SEG9"/>
<sequence>MKQIICMNWGTAYGADYVNRLYSMVSRNITGPFRVVCLTDNVKGIRPEVQCHPCPVINIPAPQKNRGFRKVTLWAPKVDGLEPGDALFIDLDVVITASIDDFFTYEPQKSFLVIRNWTQPDKRIGNTSVYRFRIGSHPYLKADLEANHPQLLAKYSNSQTYISENVKEMDFWPDEWCRSFKVHCVPKGIKRYFVEPGLPTGTRIVAFPGTPNPPDAAVGYWPAPWYKRVYKQFRPAKWVEQHWK</sequence>
<keyword evidence="2" id="KW-1185">Reference proteome</keyword>
<dbReference type="OrthoDB" id="564871at2"/>
<dbReference type="InParanoid" id="A0A517SEG9"/>
<dbReference type="RefSeq" id="WP_145030371.1">
    <property type="nucleotide sequence ID" value="NZ_CP036271.1"/>
</dbReference>